<evidence type="ECO:0008006" key="5">
    <source>
        <dbReference type="Google" id="ProtNLM"/>
    </source>
</evidence>
<dbReference type="Proteomes" id="UP000697710">
    <property type="component" value="Unassembled WGS sequence"/>
</dbReference>
<reference evidence="3" key="1">
    <citation type="submission" date="2020-04" db="EMBL/GenBank/DDBJ databases">
        <authorList>
            <person name="Zhang T."/>
        </authorList>
    </citation>
    <scope>NUCLEOTIDE SEQUENCE</scope>
    <source>
        <strain evidence="3">HKST-UBA01</strain>
    </source>
</reference>
<comment type="caution">
    <text evidence="3">The sequence shown here is derived from an EMBL/GenBank/DDBJ whole genome shotgun (WGS) entry which is preliminary data.</text>
</comment>
<dbReference type="Gene3D" id="3.30.1760.10">
    <property type="entry name" value="Conserved hypothetical protein from pyrococcus furiosus pfu- 392566-001, domain 2"/>
    <property type="match status" value="1"/>
</dbReference>
<evidence type="ECO:0000313" key="3">
    <source>
        <dbReference type="EMBL" id="MCA9726223.1"/>
    </source>
</evidence>
<evidence type="ECO:0000313" key="4">
    <source>
        <dbReference type="Proteomes" id="UP000697710"/>
    </source>
</evidence>
<dbReference type="AlphaFoldDB" id="A0A956RMN2"/>
<sequence length="282" mass="32398">MSTHLAPTLRLVPTASVRFHEHPEHRRTEKLLRRLTEDRMLRNPPIVAELDGGQHLLLDGANRMSAFVELGLSHVPVQVVDYGDDDIQLRRWQHLLLEGRALDLRAAYAKMPEIRFEQVPSHEIFRRLEAREVFAALVDESHTCWGVFPSNAEDRYDLRRMLDVLEDVVAAYEGRTQLERIKLADPSDIPEAIADLDHQVVLFPIFSKSELVQLVTQGLLIPTGITRHVIPGRALGLNVDLGFLTTMETDEEKLAHFRSYLDKIQLEGRIRFYQESVFILNE</sequence>
<organism evidence="3 4">
    <name type="scientific">Eiseniibacteriota bacterium</name>
    <dbReference type="NCBI Taxonomy" id="2212470"/>
    <lineage>
        <taxon>Bacteria</taxon>
        <taxon>Candidatus Eiseniibacteriota</taxon>
    </lineage>
</organism>
<dbReference type="SUPFAM" id="SSF110849">
    <property type="entry name" value="ParB/Sulfiredoxin"/>
    <property type="match status" value="1"/>
</dbReference>
<protein>
    <recommendedName>
        <fullName evidence="5">ParB/Sulfiredoxin domain-containing protein</fullName>
    </recommendedName>
</protein>
<keyword evidence="2" id="KW-0067">ATP-binding</keyword>
<dbReference type="InterPro" id="IPR023098">
    <property type="entry name" value="SerK/SbnI_C"/>
</dbReference>
<proteinExistence type="predicted"/>
<accession>A0A956RMN2</accession>
<dbReference type="CDD" id="cd16388">
    <property type="entry name" value="SbnI_like_N"/>
    <property type="match status" value="1"/>
</dbReference>
<evidence type="ECO:0000256" key="2">
    <source>
        <dbReference type="ARBA" id="ARBA00022840"/>
    </source>
</evidence>
<reference evidence="3" key="2">
    <citation type="journal article" date="2021" name="Microbiome">
        <title>Successional dynamics and alternative stable states in a saline activated sludge microbial community over 9 years.</title>
        <authorList>
            <person name="Wang Y."/>
            <person name="Ye J."/>
            <person name="Ju F."/>
            <person name="Liu L."/>
            <person name="Boyd J.A."/>
            <person name="Deng Y."/>
            <person name="Parks D.H."/>
            <person name="Jiang X."/>
            <person name="Yin X."/>
            <person name="Woodcroft B.J."/>
            <person name="Tyson G.W."/>
            <person name="Hugenholtz P."/>
            <person name="Polz M.F."/>
            <person name="Zhang T."/>
        </authorList>
    </citation>
    <scope>NUCLEOTIDE SEQUENCE</scope>
    <source>
        <strain evidence="3">HKST-UBA01</strain>
    </source>
</reference>
<evidence type="ECO:0000256" key="1">
    <source>
        <dbReference type="ARBA" id="ARBA00022741"/>
    </source>
</evidence>
<dbReference type="InterPro" id="IPR036086">
    <property type="entry name" value="ParB/Sulfiredoxin_sf"/>
</dbReference>
<name>A0A956RMN2_UNCEI</name>
<dbReference type="EMBL" id="JAGQHR010000012">
    <property type="protein sequence ID" value="MCA9726223.1"/>
    <property type="molecule type" value="Genomic_DNA"/>
</dbReference>
<keyword evidence="1" id="KW-0547">Nucleotide-binding</keyword>
<gene>
    <name evidence="3" type="ORF">KC729_00965</name>
</gene>
<dbReference type="GO" id="GO:0005524">
    <property type="term" value="F:ATP binding"/>
    <property type="evidence" value="ECO:0007669"/>
    <property type="project" value="UniProtKB-KW"/>
</dbReference>
<dbReference type="Gene3D" id="3.90.1530.10">
    <property type="entry name" value="Conserved hypothetical protein from pyrococcus furiosus pfu- 392566-001, ParB domain"/>
    <property type="match status" value="1"/>
</dbReference>
<dbReference type="InterPro" id="IPR037953">
    <property type="entry name" value="SbnI-like_N"/>
</dbReference>